<sequence length="70" mass="7837">MVKPMKYRDLAKLLREAGFTASMGKGDHELWRYPGIDRPLVIPKVREVSPGVTRIALNAIKKKQGSTSND</sequence>
<keyword evidence="6" id="KW-0694">RNA-binding</keyword>
<evidence type="ECO:0000256" key="1">
    <source>
        <dbReference type="ARBA" id="ARBA00006620"/>
    </source>
</evidence>
<keyword evidence="9" id="KW-1185">Reference proteome</keyword>
<keyword evidence="2" id="KW-1277">Toxin-antitoxin system</keyword>
<evidence type="ECO:0000256" key="6">
    <source>
        <dbReference type="ARBA" id="ARBA00022884"/>
    </source>
</evidence>
<protein>
    <submittedName>
        <fullName evidence="8">Toxin HicA</fullName>
    </submittedName>
</protein>
<keyword evidence="5" id="KW-0378">Hydrolase</keyword>
<evidence type="ECO:0000313" key="8">
    <source>
        <dbReference type="EMBL" id="OAV62764.1"/>
    </source>
</evidence>
<comment type="similarity">
    <text evidence="1">Belongs to the HicA mRNA interferase family.</text>
</comment>
<comment type="caution">
    <text evidence="8">The sequence shown here is derived from an EMBL/GenBank/DDBJ whole genome shotgun (WGS) entry which is preliminary data.</text>
</comment>
<evidence type="ECO:0000313" key="9">
    <source>
        <dbReference type="Proteomes" id="UP000078292"/>
    </source>
</evidence>
<proteinExistence type="inferred from homology"/>
<dbReference type="SUPFAM" id="SSF54786">
    <property type="entry name" value="YcfA/nrd intein domain"/>
    <property type="match status" value="1"/>
</dbReference>
<keyword evidence="4" id="KW-0255">Endonuclease</keyword>
<evidence type="ECO:0000256" key="2">
    <source>
        <dbReference type="ARBA" id="ARBA00022649"/>
    </source>
</evidence>
<evidence type="ECO:0000256" key="4">
    <source>
        <dbReference type="ARBA" id="ARBA00022759"/>
    </source>
</evidence>
<dbReference type="Proteomes" id="UP000078292">
    <property type="component" value="Unassembled WGS sequence"/>
</dbReference>
<dbReference type="AlphaFoldDB" id="A0A1B7M2F7"/>
<keyword evidence="7" id="KW-0346">Stress response</keyword>
<accession>A0A1B7M2F7</accession>
<dbReference type="Gene3D" id="3.30.920.30">
    <property type="entry name" value="Hypothetical protein"/>
    <property type="match status" value="1"/>
</dbReference>
<reference evidence="8 9" key="1">
    <citation type="submission" date="2016-04" db="EMBL/GenBank/DDBJ databases">
        <title>First whole genome shotgun sequence of the bacterium Enteractinococcus sp. strain UASWS1574.</title>
        <authorList>
            <person name="Crovadore J."/>
            <person name="Chablais R."/>
            <person name="Lefort F."/>
        </authorList>
    </citation>
    <scope>NUCLEOTIDE SEQUENCE [LARGE SCALE GENOMIC DNA]</scope>
    <source>
        <strain evidence="8 9">UASWS1574</strain>
    </source>
</reference>
<keyword evidence="3" id="KW-0540">Nuclease</keyword>
<gene>
    <name evidence="8" type="ORF">A6F49_05250</name>
</gene>
<organism evidence="8 9">
    <name type="scientific">Enteractinococcus helveticum</name>
    <dbReference type="NCBI Taxonomy" id="1837282"/>
    <lineage>
        <taxon>Bacteria</taxon>
        <taxon>Bacillati</taxon>
        <taxon>Actinomycetota</taxon>
        <taxon>Actinomycetes</taxon>
        <taxon>Micrococcales</taxon>
        <taxon>Micrococcaceae</taxon>
    </lineage>
</organism>
<evidence type="ECO:0000256" key="3">
    <source>
        <dbReference type="ARBA" id="ARBA00022722"/>
    </source>
</evidence>
<dbReference type="STRING" id="1837282.A6F49_05250"/>
<dbReference type="EMBL" id="LXEY01000009">
    <property type="protein sequence ID" value="OAV62764.1"/>
    <property type="molecule type" value="Genomic_DNA"/>
</dbReference>
<dbReference type="Pfam" id="PF07927">
    <property type="entry name" value="HicA_toxin"/>
    <property type="match status" value="1"/>
</dbReference>
<evidence type="ECO:0000256" key="7">
    <source>
        <dbReference type="ARBA" id="ARBA00023016"/>
    </source>
</evidence>
<name>A0A1B7M2F7_9MICC</name>
<dbReference type="InterPro" id="IPR038570">
    <property type="entry name" value="HicA_sf"/>
</dbReference>
<dbReference type="InterPro" id="IPR012933">
    <property type="entry name" value="HicA_mRNA_interferase"/>
</dbReference>
<evidence type="ECO:0000256" key="5">
    <source>
        <dbReference type="ARBA" id="ARBA00022801"/>
    </source>
</evidence>